<feature type="region of interest" description="Disordered" evidence="1">
    <location>
        <begin position="1"/>
        <end position="90"/>
    </location>
</feature>
<gene>
    <name evidence="2" type="ORF">FNH09_29220</name>
</gene>
<proteinExistence type="predicted"/>
<name>A0A5N8VIY6_9ACTN</name>
<dbReference type="Proteomes" id="UP000325849">
    <property type="component" value="Unassembled WGS sequence"/>
</dbReference>
<evidence type="ECO:0000256" key="1">
    <source>
        <dbReference type="SAM" id="MobiDB-lite"/>
    </source>
</evidence>
<keyword evidence="3" id="KW-1185">Reference proteome</keyword>
<feature type="compositionally biased region" description="Pro residues" evidence="1">
    <location>
        <begin position="48"/>
        <end position="57"/>
    </location>
</feature>
<sequence>MRHPNDRTAVRRARPRTHPGRTPGTSVPCGPAAAAPRGPGAGGTAPSPGEPPAPAAPPAAETASPDAAADFLRALRAPRPPYGLDETPFSDPLTAAISRFTGIAPPYPSGP</sequence>
<feature type="compositionally biased region" description="Basic residues" evidence="1">
    <location>
        <begin position="10"/>
        <end position="19"/>
    </location>
</feature>
<protein>
    <submittedName>
        <fullName evidence="2">Uncharacterized protein</fullName>
    </submittedName>
</protein>
<comment type="caution">
    <text evidence="2">The sequence shown here is derived from an EMBL/GenBank/DDBJ whole genome shotgun (WGS) entry which is preliminary data.</text>
</comment>
<dbReference type="EMBL" id="VJZD01000146">
    <property type="protein sequence ID" value="MPY35177.1"/>
    <property type="molecule type" value="Genomic_DNA"/>
</dbReference>
<accession>A0A5N8VIY6</accession>
<feature type="compositionally biased region" description="Low complexity" evidence="1">
    <location>
        <begin position="58"/>
        <end position="77"/>
    </location>
</feature>
<reference evidence="2 3" key="1">
    <citation type="submission" date="2019-07" db="EMBL/GenBank/DDBJ databases">
        <title>New species of Amycolatopsis and Streptomyces.</title>
        <authorList>
            <person name="Duangmal K."/>
            <person name="Teo W.F.A."/>
            <person name="Lipun K."/>
        </authorList>
    </citation>
    <scope>NUCLEOTIDE SEQUENCE [LARGE SCALE GENOMIC DNA]</scope>
    <source>
        <strain evidence="2 3">NBRC 109810</strain>
    </source>
</reference>
<evidence type="ECO:0000313" key="3">
    <source>
        <dbReference type="Proteomes" id="UP000325849"/>
    </source>
</evidence>
<evidence type="ECO:0000313" key="2">
    <source>
        <dbReference type="EMBL" id="MPY35177.1"/>
    </source>
</evidence>
<organism evidence="2 3">
    <name type="scientific">Streptomyces adustus</name>
    <dbReference type="NCBI Taxonomy" id="1609272"/>
    <lineage>
        <taxon>Bacteria</taxon>
        <taxon>Bacillati</taxon>
        <taxon>Actinomycetota</taxon>
        <taxon>Actinomycetes</taxon>
        <taxon>Kitasatosporales</taxon>
        <taxon>Streptomycetaceae</taxon>
        <taxon>Streptomyces</taxon>
    </lineage>
</organism>
<dbReference type="AlphaFoldDB" id="A0A5N8VIY6"/>